<dbReference type="RefSeq" id="WP_160795845.1">
    <property type="nucleotide sequence ID" value="NZ_WSSB01000005.1"/>
</dbReference>
<keyword evidence="2" id="KW-1185">Reference proteome</keyword>
<protein>
    <submittedName>
        <fullName evidence="1">Uncharacterized protein</fullName>
    </submittedName>
</protein>
<dbReference type="EMBL" id="WSSB01000005">
    <property type="protein sequence ID" value="MXR36693.1"/>
    <property type="molecule type" value="Genomic_DNA"/>
</dbReference>
<evidence type="ECO:0000313" key="1">
    <source>
        <dbReference type="EMBL" id="MXR36693.1"/>
    </source>
</evidence>
<accession>A0A845BW07</accession>
<name>A0A845BW07_9NEIS</name>
<gene>
    <name evidence="1" type="ORF">GQF02_06890</name>
</gene>
<sequence>MIEHNKERSISELICMQFGTLEPSDIADRMLIAEQAAHASMRLAEGIQGLGRLMTVSDVLLDDGESLKQAGLLVQEVSGIISSLASVTLDAVHSARDKQACNSNLS</sequence>
<reference evidence="1 2" key="1">
    <citation type="submission" date="2019-12" db="EMBL/GenBank/DDBJ databases">
        <title>Neisseriaceae gen. nov. sp. Genome sequencing and assembly.</title>
        <authorList>
            <person name="Liu Z."/>
            <person name="Li A."/>
        </authorList>
    </citation>
    <scope>NUCLEOTIDE SEQUENCE [LARGE SCALE GENOMIC DNA]</scope>
    <source>
        <strain evidence="1 2">B2N2-7</strain>
    </source>
</reference>
<proteinExistence type="predicted"/>
<organism evidence="1 2">
    <name type="scientific">Craterilacuibacter sinensis</name>
    <dbReference type="NCBI Taxonomy" id="2686017"/>
    <lineage>
        <taxon>Bacteria</taxon>
        <taxon>Pseudomonadati</taxon>
        <taxon>Pseudomonadota</taxon>
        <taxon>Betaproteobacteria</taxon>
        <taxon>Neisseriales</taxon>
        <taxon>Neisseriaceae</taxon>
        <taxon>Craterilacuibacter</taxon>
    </lineage>
</organism>
<evidence type="ECO:0000313" key="2">
    <source>
        <dbReference type="Proteomes" id="UP000467214"/>
    </source>
</evidence>
<dbReference type="Proteomes" id="UP000467214">
    <property type="component" value="Unassembled WGS sequence"/>
</dbReference>
<dbReference type="AlphaFoldDB" id="A0A845BW07"/>
<comment type="caution">
    <text evidence="1">The sequence shown here is derived from an EMBL/GenBank/DDBJ whole genome shotgun (WGS) entry which is preliminary data.</text>
</comment>